<evidence type="ECO:0000313" key="1">
    <source>
        <dbReference type="EMBL" id="SIN99266.1"/>
    </source>
</evidence>
<reference evidence="2" key="1">
    <citation type="submission" date="2016-11" db="EMBL/GenBank/DDBJ databases">
        <authorList>
            <person name="Varghese N."/>
            <person name="Submissions S."/>
        </authorList>
    </citation>
    <scope>NUCLEOTIDE SEQUENCE [LARGE SCALE GENOMIC DNA]</scope>
    <source>
        <strain evidence="2">DSM 27623</strain>
    </source>
</reference>
<sequence>MRSKRKQKDSQLRDLKEFELEPLMKFNEMSVSEADKILKRSNINMSEKEISDVLALLHTLVKMTLKELISAKN</sequence>
<proteinExistence type="predicted"/>
<dbReference type="EMBL" id="FSRK01000001">
    <property type="protein sequence ID" value="SIN99266.1"/>
    <property type="molecule type" value="Genomic_DNA"/>
</dbReference>
<accession>A0A1N6FVA1</accession>
<dbReference type="AlphaFoldDB" id="A0A1N6FVA1"/>
<dbReference type="Proteomes" id="UP000185207">
    <property type="component" value="Unassembled WGS sequence"/>
</dbReference>
<organism evidence="1 2">
    <name type="scientific">Epilithonimonas zeae</name>
    <dbReference type="NCBI Taxonomy" id="1416779"/>
    <lineage>
        <taxon>Bacteria</taxon>
        <taxon>Pseudomonadati</taxon>
        <taxon>Bacteroidota</taxon>
        <taxon>Flavobacteriia</taxon>
        <taxon>Flavobacteriales</taxon>
        <taxon>Weeksellaceae</taxon>
        <taxon>Chryseobacterium group</taxon>
        <taxon>Epilithonimonas</taxon>
    </lineage>
</organism>
<keyword evidence="2" id="KW-1185">Reference proteome</keyword>
<protein>
    <submittedName>
        <fullName evidence="1">Uncharacterized protein</fullName>
    </submittedName>
</protein>
<name>A0A1N6FVA1_9FLAO</name>
<gene>
    <name evidence="1" type="ORF">SAMN05444409_1502</name>
</gene>
<evidence type="ECO:0000313" key="2">
    <source>
        <dbReference type="Proteomes" id="UP000185207"/>
    </source>
</evidence>